<organism evidence="1 2">
    <name type="scientific">Streptomyces xanthochromogenes</name>
    <dbReference type="NCBI Taxonomy" id="67384"/>
    <lineage>
        <taxon>Bacteria</taxon>
        <taxon>Bacillati</taxon>
        <taxon>Actinomycetota</taxon>
        <taxon>Actinomycetes</taxon>
        <taxon>Kitasatosporales</taxon>
        <taxon>Streptomycetaceae</taxon>
        <taxon>Streptomyces</taxon>
    </lineage>
</organism>
<dbReference type="PROSITE" id="PS51257">
    <property type="entry name" value="PROKAR_LIPOPROTEIN"/>
    <property type="match status" value="1"/>
</dbReference>
<comment type="caution">
    <text evidence="1">The sequence shown here is derived from an EMBL/GenBank/DDBJ whole genome shotgun (WGS) entry which is preliminary data.</text>
</comment>
<dbReference type="GeneID" id="96295033"/>
<reference evidence="2" key="1">
    <citation type="journal article" date="2019" name="Int. J. Syst. Evol. Microbiol.">
        <title>The Global Catalogue of Microorganisms (GCM) 10K type strain sequencing project: providing services to taxonomists for standard genome sequencing and annotation.</title>
        <authorList>
            <consortium name="The Broad Institute Genomics Platform"/>
            <consortium name="The Broad Institute Genome Sequencing Center for Infectious Disease"/>
            <person name="Wu L."/>
            <person name="Ma J."/>
        </authorList>
    </citation>
    <scope>NUCLEOTIDE SEQUENCE [LARGE SCALE GENOMIC DNA]</scope>
    <source>
        <strain evidence="2">JCM 4594</strain>
    </source>
</reference>
<dbReference type="InterPro" id="IPR029016">
    <property type="entry name" value="GAF-like_dom_sf"/>
</dbReference>
<protein>
    <recommendedName>
        <fullName evidence="3">GAF domain-containing protein</fullName>
    </recommendedName>
</protein>
<dbReference type="EMBL" id="BMUU01000019">
    <property type="protein sequence ID" value="GGY66887.1"/>
    <property type="molecule type" value="Genomic_DNA"/>
</dbReference>
<sequence>MDVRQNTAAWKRVVEIASGANRPVALPSAAVACVDDVGADGLGVSLITGGRIRTVAYAVDERSYRLEDAQLVSGEGPCTEAYLRRGIVEVEVSSASGQWPVFLRTADELGIRRVVAVPLLVGNGVPVGAMDVYRTTGAALGAADRARLDAYGRILALLALDAHPALIGWDRATPETGPVGYPPVVHQAAGAAAEASGVAVSDALARMRAHAFSRQRLLEDVARDILAGRLRLEEDGDTPG</sequence>
<proteinExistence type="predicted"/>
<dbReference type="Proteomes" id="UP000600946">
    <property type="component" value="Unassembled WGS sequence"/>
</dbReference>
<evidence type="ECO:0000313" key="2">
    <source>
        <dbReference type="Proteomes" id="UP000600946"/>
    </source>
</evidence>
<name>A0ABQ3AT11_9ACTN</name>
<keyword evidence="2" id="KW-1185">Reference proteome</keyword>
<dbReference type="Gene3D" id="3.30.450.40">
    <property type="match status" value="1"/>
</dbReference>
<gene>
    <name evidence="1" type="ORF">GCM10010326_71750</name>
</gene>
<dbReference type="RefSeq" id="WP_161250126.1">
    <property type="nucleotide sequence ID" value="NZ_BMUU01000019.1"/>
</dbReference>
<accession>A0ABQ3AT11</accession>
<evidence type="ECO:0008006" key="3">
    <source>
        <dbReference type="Google" id="ProtNLM"/>
    </source>
</evidence>
<dbReference type="SUPFAM" id="SSF55781">
    <property type="entry name" value="GAF domain-like"/>
    <property type="match status" value="1"/>
</dbReference>
<evidence type="ECO:0000313" key="1">
    <source>
        <dbReference type="EMBL" id="GGY66887.1"/>
    </source>
</evidence>